<dbReference type="InterPro" id="IPR011990">
    <property type="entry name" value="TPR-like_helical_dom_sf"/>
</dbReference>
<dbReference type="Gene3D" id="1.25.40.390">
    <property type="match status" value="1"/>
</dbReference>
<dbReference type="InterPro" id="IPR033985">
    <property type="entry name" value="SusD-like_N"/>
</dbReference>
<protein>
    <submittedName>
        <fullName evidence="9">RagB/SusD family nutrient uptake outer membrane protein</fullName>
    </submittedName>
</protein>
<sequence length="547" mass="61153">MKTILYSTLLLAALCVAGCNHDILDKQPIDRLSGDVVWTDANLVSAFVNSKYRDLGFGFNWNGDEVMWASASDESMFKHDYGVWTINKSELSPSNLGILSSGAAEYNGNMNPWAKNYRYIKDANTFFEKIASVPNLSTDLRNQHTGEMKFLRAYRYFDLVRNYGGVPLITQSFALGSDFTQVTRNTVQECINFVVKEADEAAALLPVQYGDADLGRATKGAALALKARMLLYAASPAYGPSATWAQAATAAKAVVSLNRYSLYPDYQQLFLTPRNQEIILDRTQTTGTDSYINLERWNGPNGYGGWAGNMPTQNLVDSYETTSGKAITDASSGYDPQNPYVNRDPRFYATVLYNGAPYRGRAVETFMPGGKDSPDGPEPFNTSLTGYYLRKFINENRAFSASVGSQSPWIYFRLGEVLLNYAEAQNEAVGPDASVYDAVNQLRVRAKMPPLPTGLSQSQMRDRIRRERQVELAYEEHRYYDVRRWGIAAQTENQPVRGVSITRDAGGKLTYTYTSVQERRYADRNLFLPIPLKEVQANPKLAQNPGY</sequence>
<accession>A0A939GER9</accession>
<keyword evidence="4" id="KW-0472">Membrane</keyword>
<feature type="domain" description="RagB/SusD" evidence="7">
    <location>
        <begin position="277"/>
        <end position="547"/>
    </location>
</feature>
<evidence type="ECO:0000259" key="7">
    <source>
        <dbReference type="Pfam" id="PF07980"/>
    </source>
</evidence>
<dbReference type="RefSeq" id="WP_207362931.1">
    <property type="nucleotide sequence ID" value="NZ_JAFMYV010000001.1"/>
</dbReference>
<evidence type="ECO:0000256" key="3">
    <source>
        <dbReference type="ARBA" id="ARBA00022729"/>
    </source>
</evidence>
<comment type="subcellular location">
    <subcellularLocation>
        <location evidence="1">Cell outer membrane</location>
    </subcellularLocation>
</comment>
<feature type="signal peptide" evidence="6">
    <location>
        <begin position="1"/>
        <end position="17"/>
    </location>
</feature>
<name>A0A939GER9_9BACT</name>
<organism evidence="9 10">
    <name type="scientific">Fibrella rubiginis</name>
    <dbReference type="NCBI Taxonomy" id="2817060"/>
    <lineage>
        <taxon>Bacteria</taxon>
        <taxon>Pseudomonadati</taxon>
        <taxon>Bacteroidota</taxon>
        <taxon>Cytophagia</taxon>
        <taxon>Cytophagales</taxon>
        <taxon>Spirosomataceae</taxon>
        <taxon>Fibrella</taxon>
    </lineage>
</organism>
<dbReference type="EMBL" id="JAFMYV010000001">
    <property type="protein sequence ID" value="MBO0935376.1"/>
    <property type="molecule type" value="Genomic_DNA"/>
</dbReference>
<dbReference type="CDD" id="cd08977">
    <property type="entry name" value="SusD"/>
    <property type="match status" value="1"/>
</dbReference>
<feature type="domain" description="SusD-like N-terminal" evidence="8">
    <location>
        <begin position="106"/>
        <end position="231"/>
    </location>
</feature>
<comment type="caution">
    <text evidence="9">The sequence shown here is derived from an EMBL/GenBank/DDBJ whole genome shotgun (WGS) entry which is preliminary data.</text>
</comment>
<evidence type="ECO:0000313" key="9">
    <source>
        <dbReference type="EMBL" id="MBO0935376.1"/>
    </source>
</evidence>
<feature type="chain" id="PRO_5037275053" evidence="6">
    <location>
        <begin position="18"/>
        <end position="547"/>
    </location>
</feature>
<comment type="similarity">
    <text evidence="2">Belongs to the SusD family.</text>
</comment>
<dbReference type="GO" id="GO:0009279">
    <property type="term" value="C:cell outer membrane"/>
    <property type="evidence" value="ECO:0007669"/>
    <property type="project" value="UniProtKB-SubCell"/>
</dbReference>
<dbReference type="AlphaFoldDB" id="A0A939GER9"/>
<keyword evidence="5" id="KW-0998">Cell outer membrane</keyword>
<dbReference type="Pfam" id="PF14322">
    <property type="entry name" value="SusD-like_3"/>
    <property type="match status" value="1"/>
</dbReference>
<dbReference type="InterPro" id="IPR012944">
    <property type="entry name" value="SusD_RagB_dom"/>
</dbReference>
<evidence type="ECO:0000313" key="10">
    <source>
        <dbReference type="Proteomes" id="UP000664034"/>
    </source>
</evidence>
<evidence type="ECO:0000256" key="5">
    <source>
        <dbReference type="ARBA" id="ARBA00023237"/>
    </source>
</evidence>
<keyword evidence="10" id="KW-1185">Reference proteome</keyword>
<evidence type="ECO:0000259" key="8">
    <source>
        <dbReference type="Pfam" id="PF14322"/>
    </source>
</evidence>
<gene>
    <name evidence="9" type="ORF">J2I47_02325</name>
</gene>
<dbReference type="Proteomes" id="UP000664034">
    <property type="component" value="Unassembled WGS sequence"/>
</dbReference>
<evidence type="ECO:0000256" key="2">
    <source>
        <dbReference type="ARBA" id="ARBA00006275"/>
    </source>
</evidence>
<dbReference type="Pfam" id="PF07980">
    <property type="entry name" value="SusD_RagB"/>
    <property type="match status" value="1"/>
</dbReference>
<reference evidence="9" key="1">
    <citation type="submission" date="2021-03" db="EMBL/GenBank/DDBJ databases">
        <title>Fibrella sp. HMF5335 genome sequencing and assembly.</title>
        <authorList>
            <person name="Kang H."/>
            <person name="Kim H."/>
            <person name="Bae S."/>
            <person name="Joh K."/>
        </authorList>
    </citation>
    <scope>NUCLEOTIDE SEQUENCE</scope>
    <source>
        <strain evidence="9">HMF5335</strain>
    </source>
</reference>
<evidence type="ECO:0000256" key="4">
    <source>
        <dbReference type="ARBA" id="ARBA00023136"/>
    </source>
</evidence>
<dbReference type="SUPFAM" id="SSF48452">
    <property type="entry name" value="TPR-like"/>
    <property type="match status" value="1"/>
</dbReference>
<evidence type="ECO:0000256" key="1">
    <source>
        <dbReference type="ARBA" id="ARBA00004442"/>
    </source>
</evidence>
<proteinExistence type="inferred from homology"/>
<evidence type="ECO:0000256" key="6">
    <source>
        <dbReference type="SAM" id="SignalP"/>
    </source>
</evidence>
<keyword evidence="3 6" id="KW-0732">Signal</keyword>